<reference evidence="2" key="1">
    <citation type="journal article" date="2019" name="Curr. Biol.">
        <title>Genome Sequence of Striga asiatica Provides Insight into the Evolution of Plant Parasitism.</title>
        <authorList>
            <person name="Yoshida S."/>
            <person name="Kim S."/>
            <person name="Wafula E.K."/>
            <person name="Tanskanen J."/>
            <person name="Kim Y.M."/>
            <person name="Honaas L."/>
            <person name="Yang Z."/>
            <person name="Spallek T."/>
            <person name="Conn C.E."/>
            <person name="Ichihashi Y."/>
            <person name="Cheong K."/>
            <person name="Cui S."/>
            <person name="Der J.P."/>
            <person name="Gundlach H."/>
            <person name="Jiao Y."/>
            <person name="Hori C."/>
            <person name="Ishida J.K."/>
            <person name="Kasahara H."/>
            <person name="Kiba T."/>
            <person name="Kim M.S."/>
            <person name="Koo N."/>
            <person name="Laohavisit A."/>
            <person name="Lee Y.H."/>
            <person name="Lumba S."/>
            <person name="McCourt P."/>
            <person name="Mortimer J.C."/>
            <person name="Mutuku J.M."/>
            <person name="Nomura T."/>
            <person name="Sasaki-Sekimoto Y."/>
            <person name="Seto Y."/>
            <person name="Wang Y."/>
            <person name="Wakatake T."/>
            <person name="Sakakibara H."/>
            <person name="Demura T."/>
            <person name="Yamaguchi S."/>
            <person name="Yoneyama K."/>
            <person name="Manabe R.I."/>
            <person name="Nelson D.C."/>
            <person name="Schulman A.H."/>
            <person name="Timko M.P."/>
            <person name="dePamphilis C.W."/>
            <person name="Choi D."/>
            <person name="Shirasu K."/>
        </authorList>
    </citation>
    <scope>NUCLEOTIDE SEQUENCE [LARGE SCALE GENOMIC DNA]</scope>
    <source>
        <strain evidence="2">cv. UVA1</strain>
    </source>
</reference>
<name>A0A5A7Q534_STRAF</name>
<protein>
    <submittedName>
        <fullName evidence="1">Uncharacterized protein</fullName>
    </submittedName>
</protein>
<accession>A0A5A7Q534</accession>
<dbReference type="AlphaFoldDB" id="A0A5A7Q534"/>
<gene>
    <name evidence="1" type="ORF">STAS_16156</name>
</gene>
<organism evidence="1 2">
    <name type="scientific">Striga asiatica</name>
    <name type="common">Asiatic witchweed</name>
    <name type="synonym">Buchnera asiatica</name>
    <dbReference type="NCBI Taxonomy" id="4170"/>
    <lineage>
        <taxon>Eukaryota</taxon>
        <taxon>Viridiplantae</taxon>
        <taxon>Streptophyta</taxon>
        <taxon>Embryophyta</taxon>
        <taxon>Tracheophyta</taxon>
        <taxon>Spermatophyta</taxon>
        <taxon>Magnoliopsida</taxon>
        <taxon>eudicotyledons</taxon>
        <taxon>Gunneridae</taxon>
        <taxon>Pentapetalae</taxon>
        <taxon>asterids</taxon>
        <taxon>lamiids</taxon>
        <taxon>Lamiales</taxon>
        <taxon>Orobanchaceae</taxon>
        <taxon>Buchnereae</taxon>
        <taxon>Striga</taxon>
    </lineage>
</organism>
<sequence>MDPKKEKEKETDRVNGFEGVTINDVALVAVGHREQRSVVSAVTVDTAASAGEAKQLLLEDQGPGRAAADLVLPQLGRQRRRGRLFLQKRRRVFALPGEGPGGGGEHLFEEIAVCGGGRRIEFWIRRQHPGYEVSERRDLVLVEERAGAVNAADFSANRLHVLDSEKKNSKKKK</sequence>
<comment type="caution">
    <text evidence="1">The sequence shown here is derived from an EMBL/GenBank/DDBJ whole genome shotgun (WGS) entry which is preliminary data.</text>
</comment>
<dbReference type="EMBL" id="BKCP01005683">
    <property type="protein sequence ID" value="GER39537.1"/>
    <property type="molecule type" value="Genomic_DNA"/>
</dbReference>
<evidence type="ECO:0000313" key="2">
    <source>
        <dbReference type="Proteomes" id="UP000325081"/>
    </source>
</evidence>
<keyword evidence="2" id="KW-1185">Reference proteome</keyword>
<evidence type="ECO:0000313" key="1">
    <source>
        <dbReference type="EMBL" id="GER39537.1"/>
    </source>
</evidence>
<proteinExistence type="predicted"/>
<dbReference type="Proteomes" id="UP000325081">
    <property type="component" value="Unassembled WGS sequence"/>
</dbReference>